<dbReference type="EMBL" id="KQ978434">
    <property type="protein sequence ID" value="KYM93992.1"/>
    <property type="molecule type" value="Genomic_DNA"/>
</dbReference>
<protein>
    <submittedName>
        <fullName evidence="1">Uncharacterized protein</fullName>
    </submittedName>
</protein>
<name>A0A151I751_9HYME</name>
<proteinExistence type="predicted"/>
<dbReference type="AlphaFoldDB" id="A0A151I751"/>
<dbReference type="Proteomes" id="UP000078542">
    <property type="component" value="Unassembled WGS sequence"/>
</dbReference>
<accession>A0A151I751</accession>
<sequence length="116" mass="13361">MIQRQFKTKMGLIVDMPKPGFGSSNDGNTSRRFFANPEMSSEITGVNETIIRRFGNILSVLNYTESLDYTKFGEYAHETARLFVDTYEWYDMPPTVHKVLIHGSEFIRYSLLPLGQ</sequence>
<reference evidence="1 2" key="1">
    <citation type="submission" date="2016-03" db="EMBL/GenBank/DDBJ databases">
        <title>Cyphomyrmex costatus WGS genome.</title>
        <authorList>
            <person name="Nygaard S."/>
            <person name="Hu H."/>
            <person name="Boomsma J."/>
            <person name="Zhang G."/>
        </authorList>
    </citation>
    <scope>NUCLEOTIDE SEQUENCE [LARGE SCALE GENOMIC DNA]</scope>
    <source>
        <strain evidence="1">MS0001</strain>
        <tissue evidence="1">Whole body</tissue>
    </source>
</reference>
<gene>
    <name evidence="1" type="ORF">ALC62_15401</name>
</gene>
<evidence type="ECO:0000313" key="1">
    <source>
        <dbReference type="EMBL" id="KYM93992.1"/>
    </source>
</evidence>
<evidence type="ECO:0000313" key="2">
    <source>
        <dbReference type="Proteomes" id="UP000078542"/>
    </source>
</evidence>
<organism evidence="1 2">
    <name type="scientific">Cyphomyrmex costatus</name>
    <dbReference type="NCBI Taxonomy" id="456900"/>
    <lineage>
        <taxon>Eukaryota</taxon>
        <taxon>Metazoa</taxon>
        <taxon>Ecdysozoa</taxon>
        <taxon>Arthropoda</taxon>
        <taxon>Hexapoda</taxon>
        <taxon>Insecta</taxon>
        <taxon>Pterygota</taxon>
        <taxon>Neoptera</taxon>
        <taxon>Endopterygota</taxon>
        <taxon>Hymenoptera</taxon>
        <taxon>Apocrita</taxon>
        <taxon>Aculeata</taxon>
        <taxon>Formicoidea</taxon>
        <taxon>Formicidae</taxon>
        <taxon>Myrmicinae</taxon>
        <taxon>Cyphomyrmex</taxon>
    </lineage>
</organism>
<keyword evidence="2" id="KW-1185">Reference proteome</keyword>